<dbReference type="CDD" id="cd00610">
    <property type="entry name" value="OAT_like"/>
    <property type="match status" value="1"/>
</dbReference>
<dbReference type="PATRIC" id="fig|1423734.3.peg.3099"/>
<name>X0PET0_9LACO</name>
<comment type="similarity">
    <text evidence="4 16">Belongs to the class-III pyridoxal-phosphate-dependent aminotransferase family.</text>
</comment>
<dbReference type="FunFam" id="3.40.640.10:FF:000013">
    <property type="entry name" value="4-aminobutyrate aminotransferase"/>
    <property type="match status" value="1"/>
</dbReference>
<organism evidence="17 18">
    <name type="scientific">Agrilactobacillus composti DSM 18527 = JCM 14202</name>
    <dbReference type="NCBI Taxonomy" id="1423734"/>
    <lineage>
        <taxon>Bacteria</taxon>
        <taxon>Bacillati</taxon>
        <taxon>Bacillota</taxon>
        <taxon>Bacilli</taxon>
        <taxon>Lactobacillales</taxon>
        <taxon>Lactobacillaceae</taxon>
        <taxon>Agrilactobacillus</taxon>
    </lineage>
</organism>
<evidence type="ECO:0000313" key="18">
    <source>
        <dbReference type="Proteomes" id="UP000051236"/>
    </source>
</evidence>
<dbReference type="SUPFAM" id="SSF53383">
    <property type="entry name" value="PLP-dependent transferases"/>
    <property type="match status" value="1"/>
</dbReference>
<dbReference type="STRING" id="1423734.FC83_GL003050"/>
<comment type="pathway">
    <text evidence="3">Amino-acid degradation; 4-aminobutanoate degradation.</text>
</comment>
<evidence type="ECO:0000256" key="7">
    <source>
        <dbReference type="ARBA" id="ARBA00022576"/>
    </source>
</evidence>
<evidence type="ECO:0000256" key="12">
    <source>
        <dbReference type="ARBA" id="ARBA00030857"/>
    </source>
</evidence>
<evidence type="ECO:0000256" key="14">
    <source>
        <dbReference type="ARBA" id="ARBA00048021"/>
    </source>
</evidence>
<proteinExistence type="inferred from homology"/>
<comment type="catalytic activity">
    <reaction evidence="14">
        <text>4-aminobutanoate + 2-oxoglutarate = succinate semialdehyde + L-glutamate</text>
        <dbReference type="Rhea" id="RHEA:23352"/>
        <dbReference type="ChEBI" id="CHEBI:16810"/>
        <dbReference type="ChEBI" id="CHEBI:29985"/>
        <dbReference type="ChEBI" id="CHEBI:57706"/>
        <dbReference type="ChEBI" id="CHEBI:59888"/>
        <dbReference type="EC" id="2.6.1.19"/>
    </reaction>
</comment>
<evidence type="ECO:0000256" key="1">
    <source>
        <dbReference type="ARBA" id="ARBA00001750"/>
    </source>
</evidence>
<dbReference type="PANTHER" id="PTHR11986:SF79">
    <property type="entry name" value="ACETYLORNITHINE AMINOTRANSFERASE, MITOCHONDRIAL"/>
    <property type="match status" value="1"/>
</dbReference>
<evidence type="ECO:0000256" key="15">
    <source>
        <dbReference type="ARBA" id="ARBA00050054"/>
    </source>
</evidence>
<dbReference type="PIRSF" id="PIRSF000521">
    <property type="entry name" value="Transaminase_4ab_Lys_Orn"/>
    <property type="match status" value="1"/>
</dbReference>
<dbReference type="InterPro" id="IPR015422">
    <property type="entry name" value="PyrdxlP-dep_Trfase_small"/>
</dbReference>
<comment type="caution">
    <text evidence="17">The sequence shown here is derived from an EMBL/GenBank/DDBJ whole genome shotgun (WGS) entry which is preliminary data.</text>
</comment>
<evidence type="ECO:0000256" key="13">
    <source>
        <dbReference type="ARBA" id="ARBA00031787"/>
    </source>
</evidence>
<dbReference type="PROSITE" id="PS00600">
    <property type="entry name" value="AA_TRANSFER_CLASS_3"/>
    <property type="match status" value="1"/>
</dbReference>
<reference evidence="17 18" key="1">
    <citation type="journal article" date="2015" name="Genome Announc.">
        <title>Expanding the biotechnology potential of lactobacilli through comparative genomics of 213 strains and associated genera.</title>
        <authorList>
            <person name="Sun Z."/>
            <person name="Harris H.M."/>
            <person name="McCann A."/>
            <person name="Guo C."/>
            <person name="Argimon S."/>
            <person name="Zhang W."/>
            <person name="Yang X."/>
            <person name="Jeffery I.B."/>
            <person name="Cooney J.C."/>
            <person name="Kagawa T.F."/>
            <person name="Liu W."/>
            <person name="Song Y."/>
            <person name="Salvetti E."/>
            <person name="Wrobel A."/>
            <person name="Rasinkangas P."/>
            <person name="Parkhill J."/>
            <person name="Rea M.C."/>
            <person name="O'Sullivan O."/>
            <person name="Ritari J."/>
            <person name="Douillard F.P."/>
            <person name="Paul Ross R."/>
            <person name="Yang R."/>
            <person name="Briner A.E."/>
            <person name="Felis G.E."/>
            <person name="de Vos W.M."/>
            <person name="Barrangou R."/>
            <person name="Klaenhammer T.R."/>
            <person name="Caufield P.W."/>
            <person name="Cui Y."/>
            <person name="Zhang H."/>
            <person name="O'Toole P.W."/>
        </authorList>
    </citation>
    <scope>NUCLEOTIDE SEQUENCE [LARGE SCALE GENOMIC DNA]</scope>
    <source>
        <strain evidence="17 18">DSM 18527</strain>
    </source>
</reference>
<keyword evidence="7 17" id="KW-0032">Aminotransferase</keyword>
<evidence type="ECO:0000256" key="3">
    <source>
        <dbReference type="ARBA" id="ARBA00005176"/>
    </source>
</evidence>
<dbReference type="GO" id="GO:0047298">
    <property type="term" value="F:(S)-3-amino-2-methylpropionate transaminase activity"/>
    <property type="evidence" value="ECO:0007669"/>
    <property type="project" value="UniProtKB-EC"/>
</dbReference>
<dbReference type="AlphaFoldDB" id="X0PET0"/>
<accession>X0PET0</accession>
<evidence type="ECO:0000256" key="2">
    <source>
        <dbReference type="ARBA" id="ARBA00001933"/>
    </source>
</evidence>
<evidence type="ECO:0000256" key="11">
    <source>
        <dbReference type="ARBA" id="ARBA00030204"/>
    </source>
</evidence>
<keyword evidence="9 16" id="KW-0663">Pyridoxal phosphate</keyword>
<dbReference type="EC" id="2.6.1.19" evidence="6"/>
<dbReference type="InterPro" id="IPR050103">
    <property type="entry name" value="Class-III_PLP-dep_AT"/>
</dbReference>
<dbReference type="RefSeq" id="WP_035452922.1">
    <property type="nucleotide sequence ID" value="NZ_AZGA01000005.1"/>
</dbReference>
<dbReference type="Pfam" id="PF00202">
    <property type="entry name" value="Aminotran_3"/>
    <property type="match status" value="1"/>
</dbReference>
<dbReference type="GO" id="GO:0042802">
    <property type="term" value="F:identical protein binding"/>
    <property type="evidence" value="ECO:0007669"/>
    <property type="project" value="TreeGrafter"/>
</dbReference>
<evidence type="ECO:0000256" key="10">
    <source>
        <dbReference type="ARBA" id="ARBA00029760"/>
    </source>
</evidence>
<dbReference type="InterPro" id="IPR015421">
    <property type="entry name" value="PyrdxlP-dep_Trfase_major"/>
</dbReference>
<dbReference type="InterPro" id="IPR005814">
    <property type="entry name" value="Aminotrans_3"/>
</dbReference>
<protein>
    <recommendedName>
        <fullName evidence="12">(S)-3-amino-2-methylpropionate transaminase</fullName>
        <ecNumber evidence="6">2.6.1.19</ecNumber>
        <ecNumber evidence="5">2.6.1.22</ecNumber>
    </recommendedName>
    <alternativeName>
        <fullName evidence="13">GABA aminotransferase</fullName>
    </alternativeName>
    <alternativeName>
        <fullName evidence="11">Gamma-amino-N-butyrate transaminase</fullName>
    </alternativeName>
    <alternativeName>
        <fullName evidence="15">Glutamate:succinic semialdehyde transaminase</fullName>
    </alternativeName>
    <alternativeName>
        <fullName evidence="10">L-AIBAT</fullName>
    </alternativeName>
</protein>
<evidence type="ECO:0000313" key="17">
    <source>
        <dbReference type="EMBL" id="KRM36296.1"/>
    </source>
</evidence>
<keyword evidence="8 17" id="KW-0808">Transferase</keyword>
<dbReference type="Proteomes" id="UP000051236">
    <property type="component" value="Unassembled WGS sequence"/>
</dbReference>
<gene>
    <name evidence="17" type="ORF">FC83_GL003050</name>
</gene>
<comment type="cofactor">
    <cofactor evidence="2">
        <name>pyridoxal 5'-phosphate</name>
        <dbReference type="ChEBI" id="CHEBI:597326"/>
    </cofactor>
</comment>
<evidence type="ECO:0000256" key="8">
    <source>
        <dbReference type="ARBA" id="ARBA00022679"/>
    </source>
</evidence>
<dbReference type="GO" id="GO:0030170">
    <property type="term" value="F:pyridoxal phosphate binding"/>
    <property type="evidence" value="ECO:0007669"/>
    <property type="project" value="InterPro"/>
</dbReference>
<dbReference type="InterPro" id="IPR049704">
    <property type="entry name" value="Aminotrans_3_PPA_site"/>
</dbReference>
<dbReference type="OrthoDB" id="9807885at2"/>
<dbReference type="EMBL" id="AZGA01000005">
    <property type="protein sequence ID" value="KRM36296.1"/>
    <property type="molecule type" value="Genomic_DNA"/>
</dbReference>
<sequence>MTSLYERSLKVLPPVAQRATKLGIVKGKGVYLTDESGVDYLDFAAGVGVVNCGHNHPQVVAAVEAQLHDLIHGGHNVVYYPSYIRLAEKISQRLGGDYKVYFSNSGAEANEGAVKLAMQVTHRDGVIAFTGSFHGRTMLTTSMTASGAIYHENYQGMLPPVYHVDFPDIYNTVLTADQESERCLQQLQQLFKITIAADQVACIVVEPVQGEGGYIPAPKIFLEKLQAICRANGILLIFDEVQSGYGRTGTWFAFEQYGVIPDILTSAKGIANGLPLSAVIAKSDLMDQWTPGTHGGTFGGNPLACAAGCAVLDIMDADFLAHVRQTGTYFMAKLATLQDQHPMIKDVRGLGLMIGLQFKDYGGLLAPELVAKVVAKALAHHLILLTCGVSHEVIRFIPPLVVTEAEIDQAYGILATSLAEVQAEMAVDNGISSR</sequence>
<keyword evidence="18" id="KW-1185">Reference proteome</keyword>
<comment type="catalytic activity">
    <reaction evidence="1">
        <text>(S)-3-amino-2-methylpropanoate + 2-oxoglutarate = 2-methyl-3-oxopropanoate + L-glutamate</text>
        <dbReference type="Rhea" id="RHEA:13993"/>
        <dbReference type="ChEBI" id="CHEBI:16810"/>
        <dbReference type="ChEBI" id="CHEBI:29985"/>
        <dbReference type="ChEBI" id="CHEBI:57700"/>
        <dbReference type="ChEBI" id="CHEBI:58655"/>
        <dbReference type="EC" id="2.6.1.22"/>
    </reaction>
</comment>
<evidence type="ECO:0000256" key="16">
    <source>
        <dbReference type="RuleBase" id="RU003560"/>
    </source>
</evidence>
<dbReference type="Gene3D" id="3.90.1150.10">
    <property type="entry name" value="Aspartate Aminotransferase, domain 1"/>
    <property type="match status" value="1"/>
</dbReference>
<dbReference type="InterPro" id="IPR015424">
    <property type="entry name" value="PyrdxlP-dep_Trfase"/>
</dbReference>
<evidence type="ECO:0000256" key="4">
    <source>
        <dbReference type="ARBA" id="ARBA00008954"/>
    </source>
</evidence>
<dbReference type="PANTHER" id="PTHR11986">
    <property type="entry name" value="AMINOTRANSFERASE CLASS III"/>
    <property type="match status" value="1"/>
</dbReference>
<dbReference type="eggNOG" id="COG0160">
    <property type="taxonomic scope" value="Bacteria"/>
</dbReference>
<evidence type="ECO:0000256" key="9">
    <source>
        <dbReference type="ARBA" id="ARBA00022898"/>
    </source>
</evidence>
<dbReference type="GO" id="GO:0034386">
    <property type="term" value="F:4-aminobutyrate:2-oxoglutarate transaminase activity"/>
    <property type="evidence" value="ECO:0007669"/>
    <property type="project" value="UniProtKB-EC"/>
</dbReference>
<evidence type="ECO:0000256" key="6">
    <source>
        <dbReference type="ARBA" id="ARBA00012912"/>
    </source>
</evidence>
<dbReference type="EC" id="2.6.1.22" evidence="5"/>
<evidence type="ECO:0000256" key="5">
    <source>
        <dbReference type="ARBA" id="ARBA00012876"/>
    </source>
</evidence>
<dbReference type="Gene3D" id="3.40.640.10">
    <property type="entry name" value="Type I PLP-dependent aspartate aminotransferase-like (Major domain)"/>
    <property type="match status" value="1"/>
</dbReference>